<dbReference type="GO" id="GO:0005737">
    <property type="term" value="C:cytoplasm"/>
    <property type="evidence" value="ECO:0007669"/>
    <property type="project" value="InterPro"/>
</dbReference>
<dbReference type="Gene3D" id="1.10.10.2250">
    <property type="match status" value="1"/>
</dbReference>
<protein>
    <submittedName>
        <fullName evidence="1">Condesin subunit E</fullName>
    </submittedName>
</protein>
<evidence type="ECO:0000313" key="2">
    <source>
        <dbReference type="Proteomes" id="UP000255163"/>
    </source>
</evidence>
<dbReference type="Pfam" id="PF04288">
    <property type="entry name" value="MukE"/>
    <property type="match status" value="1"/>
</dbReference>
<dbReference type="EMBL" id="UFYI01000007">
    <property type="protein sequence ID" value="STD18915.1"/>
    <property type="molecule type" value="Genomic_DNA"/>
</dbReference>
<dbReference type="Proteomes" id="UP000255163">
    <property type="component" value="Unassembled WGS sequence"/>
</dbReference>
<organism evidence="1 2">
    <name type="scientific">Enterobacter asburiae</name>
    <dbReference type="NCBI Taxonomy" id="61645"/>
    <lineage>
        <taxon>Bacteria</taxon>
        <taxon>Pseudomonadati</taxon>
        <taxon>Pseudomonadota</taxon>
        <taxon>Gammaproteobacteria</taxon>
        <taxon>Enterobacterales</taxon>
        <taxon>Enterobacteriaceae</taxon>
        <taxon>Enterobacter</taxon>
        <taxon>Enterobacter cloacae complex</taxon>
    </lineage>
</organism>
<gene>
    <name evidence="1" type="primary">mukE_1</name>
    <name evidence="1" type="ORF">NCTC12123_01030</name>
</gene>
<sequence length="37" mass="4016">MSLTNIEQVMPVKLAQALANPLFPALDSQLRAGRHIA</sequence>
<dbReference type="InterPro" id="IPR042038">
    <property type="entry name" value="MukE_N"/>
</dbReference>
<dbReference type="InterPro" id="IPR007385">
    <property type="entry name" value="Scp_MukE"/>
</dbReference>
<proteinExistence type="predicted"/>
<name>A0A376F833_ENTAS</name>
<dbReference type="AlphaFoldDB" id="A0A376F833"/>
<accession>A0A376F833</accession>
<dbReference type="GO" id="GO:0007059">
    <property type="term" value="P:chromosome segregation"/>
    <property type="evidence" value="ECO:0007669"/>
    <property type="project" value="InterPro"/>
</dbReference>
<reference evidence="1 2" key="1">
    <citation type="submission" date="2018-06" db="EMBL/GenBank/DDBJ databases">
        <authorList>
            <consortium name="Pathogen Informatics"/>
            <person name="Doyle S."/>
        </authorList>
    </citation>
    <scope>NUCLEOTIDE SEQUENCE [LARGE SCALE GENOMIC DNA]</scope>
    <source>
        <strain evidence="1 2">NCTC12123</strain>
    </source>
</reference>
<evidence type="ECO:0000313" key="1">
    <source>
        <dbReference type="EMBL" id="STD18915.1"/>
    </source>
</evidence>
<dbReference type="GO" id="GO:0030261">
    <property type="term" value="P:chromosome condensation"/>
    <property type="evidence" value="ECO:0007669"/>
    <property type="project" value="InterPro"/>
</dbReference>